<evidence type="ECO:0000313" key="9">
    <source>
        <dbReference type="EMBL" id="WVZ09887.1"/>
    </source>
</evidence>
<keyword evidence="7" id="KW-0732">Signal</keyword>
<evidence type="ECO:0000313" key="10">
    <source>
        <dbReference type="Proteomes" id="UP001374535"/>
    </source>
</evidence>
<dbReference type="FunFam" id="4.10.280.10:FF:000004">
    <property type="entry name" value="Basic helix-loop-helix transcription factor"/>
    <property type="match status" value="1"/>
</dbReference>
<feature type="compositionally biased region" description="Basic and acidic residues" evidence="6">
    <location>
        <begin position="201"/>
        <end position="213"/>
    </location>
</feature>
<dbReference type="AlphaFoldDB" id="A0AAQ3RXF8"/>
<evidence type="ECO:0000256" key="7">
    <source>
        <dbReference type="SAM" id="SignalP"/>
    </source>
</evidence>
<feature type="domain" description="BHLH" evidence="8">
    <location>
        <begin position="201"/>
        <end position="250"/>
    </location>
</feature>
<dbReference type="GO" id="GO:0003677">
    <property type="term" value="F:DNA binding"/>
    <property type="evidence" value="ECO:0007669"/>
    <property type="project" value="UniProtKB-KW"/>
</dbReference>
<feature type="signal peptide" evidence="7">
    <location>
        <begin position="1"/>
        <end position="21"/>
    </location>
</feature>
<feature type="chain" id="PRO_5042833739" description="BHLH domain-containing protein" evidence="7">
    <location>
        <begin position="22"/>
        <end position="437"/>
    </location>
</feature>
<comment type="subcellular location">
    <subcellularLocation>
        <location evidence="1">Nucleus</location>
    </subcellularLocation>
</comment>
<dbReference type="SUPFAM" id="SSF47459">
    <property type="entry name" value="HLH, helix-loop-helix DNA-binding domain"/>
    <property type="match status" value="1"/>
</dbReference>
<dbReference type="InterPro" id="IPR011598">
    <property type="entry name" value="bHLH_dom"/>
</dbReference>
<keyword evidence="2" id="KW-0805">Transcription regulation</keyword>
<dbReference type="InterPro" id="IPR036638">
    <property type="entry name" value="HLH_DNA-bd_sf"/>
</dbReference>
<keyword evidence="10" id="KW-1185">Reference proteome</keyword>
<protein>
    <recommendedName>
        <fullName evidence="8">BHLH domain-containing protein</fullName>
    </recommendedName>
</protein>
<dbReference type="InterPro" id="IPR047265">
    <property type="entry name" value="PIF1-like_bHLH"/>
</dbReference>
<keyword evidence="4" id="KW-0804">Transcription</keyword>
<dbReference type="CDD" id="cd11445">
    <property type="entry name" value="bHLH_AtPIF_like"/>
    <property type="match status" value="1"/>
</dbReference>
<feature type="region of interest" description="Disordered" evidence="6">
    <location>
        <begin position="157"/>
        <end position="213"/>
    </location>
</feature>
<organism evidence="9 10">
    <name type="scientific">Vigna mungo</name>
    <name type="common">Black gram</name>
    <name type="synonym">Phaseolus mungo</name>
    <dbReference type="NCBI Taxonomy" id="3915"/>
    <lineage>
        <taxon>Eukaryota</taxon>
        <taxon>Viridiplantae</taxon>
        <taxon>Streptophyta</taxon>
        <taxon>Embryophyta</taxon>
        <taxon>Tracheophyta</taxon>
        <taxon>Spermatophyta</taxon>
        <taxon>Magnoliopsida</taxon>
        <taxon>eudicotyledons</taxon>
        <taxon>Gunneridae</taxon>
        <taxon>Pentapetalae</taxon>
        <taxon>rosids</taxon>
        <taxon>fabids</taxon>
        <taxon>Fabales</taxon>
        <taxon>Fabaceae</taxon>
        <taxon>Papilionoideae</taxon>
        <taxon>50 kb inversion clade</taxon>
        <taxon>NPAAA clade</taxon>
        <taxon>indigoferoid/millettioid clade</taxon>
        <taxon>Phaseoleae</taxon>
        <taxon>Vigna</taxon>
    </lineage>
</organism>
<dbReference type="PROSITE" id="PS50888">
    <property type="entry name" value="BHLH"/>
    <property type="match status" value="1"/>
</dbReference>
<gene>
    <name evidence="9" type="ORF">V8G54_014417</name>
</gene>
<feature type="compositionally biased region" description="Low complexity" evidence="6">
    <location>
        <begin position="90"/>
        <end position="114"/>
    </location>
</feature>
<reference evidence="9 10" key="1">
    <citation type="journal article" date="2023" name="Life. Sci Alliance">
        <title>Evolutionary insights into 3D genome organization and epigenetic landscape of Vigna mungo.</title>
        <authorList>
            <person name="Junaid A."/>
            <person name="Singh B."/>
            <person name="Bhatia S."/>
        </authorList>
    </citation>
    <scope>NUCLEOTIDE SEQUENCE [LARGE SCALE GENOMIC DNA]</scope>
    <source>
        <strain evidence="9">Urdbean</strain>
    </source>
</reference>
<dbReference type="Gene3D" id="4.10.280.10">
    <property type="entry name" value="Helix-loop-helix DNA-binding domain"/>
    <property type="match status" value="1"/>
</dbReference>
<evidence type="ECO:0000256" key="1">
    <source>
        <dbReference type="ARBA" id="ARBA00004123"/>
    </source>
</evidence>
<dbReference type="SMART" id="SM00353">
    <property type="entry name" value="HLH"/>
    <property type="match status" value="1"/>
</dbReference>
<evidence type="ECO:0000256" key="2">
    <source>
        <dbReference type="ARBA" id="ARBA00023015"/>
    </source>
</evidence>
<dbReference type="EMBL" id="CP144696">
    <property type="protein sequence ID" value="WVZ09887.1"/>
    <property type="molecule type" value="Genomic_DNA"/>
</dbReference>
<evidence type="ECO:0000256" key="5">
    <source>
        <dbReference type="ARBA" id="ARBA00023242"/>
    </source>
</evidence>
<dbReference type="PANTHER" id="PTHR45855">
    <property type="entry name" value="TRANSCRIPTION FACTOR PIF1-RELATED"/>
    <property type="match status" value="1"/>
</dbReference>
<name>A0AAQ3RXF8_VIGMU</name>
<evidence type="ECO:0000256" key="4">
    <source>
        <dbReference type="ARBA" id="ARBA00023163"/>
    </source>
</evidence>
<dbReference type="Pfam" id="PF00010">
    <property type="entry name" value="HLH"/>
    <property type="match status" value="1"/>
</dbReference>
<dbReference type="GO" id="GO:0046983">
    <property type="term" value="F:protein dimerization activity"/>
    <property type="evidence" value="ECO:0007669"/>
    <property type="project" value="InterPro"/>
</dbReference>
<evidence type="ECO:0000259" key="8">
    <source>
        <dbReference type="PROSITE" id="PS50888"/>
    </source>
</evidence>
<accession>A0AAQ3RXF8</accession>
<evidence type="ECO:0000256" key="3">
    <source>
        <dbReference type="ARBA" id="ARBA00023125"/>
    </source>
</evidence>
<keyword evidence="3" id="KW-0238">DNA-binding</keyword>
<sequence length="437" mass="48132">MPFFLFLFLFLFHKFLKVVGCITIYYFLSQHTETKSTKPPQLNPSLHSSSFLLTHTPVGMGDMYHFDKNLSSQDEISLFLRQILLRSSPSSSSSPHSLPGSCNSNVSHQNVNSHASFTPSHLQHGKISNFGSTASFVSPSGTCGSFKAQTASAANVSSSSVIVSENENDDYDCESEEGVEALAEELPTKPVPSRSSSKRSRAAEVHNLSEKRRRSRINEKMKALQNLIPNSNKTDKASMLDEAIEYLKQLQLQVQMLSMRNGLTLHPMCFPEGLQPLQLSQMGMELSERNRSTPLNMTATLPLHQENPLHYTSNLPSKHILPNQPSAPYPSFINNPETSFGLESRIQPETKPLQHKGGSSGPIRGEDILHYQQPSAIHSDANTLGGSQVVKEFESGTTVSLSFDTQTCEPCIGGREQSGVIIRNSEANIVVTSQLSR</sequence>
<evidence type="ECO:0000256" key="6">
    <source>
        <dbReference type="SAM" id="MobiDB-lite"/>
    </source>
</evidence>
<dbReference type="GO" id="GO:0005634">
    <property type="term" value="C:nucleus"/>
    <property type="evidence" value="ECO:0007669"/>
    <property type="project" value="UniProtKB-SubCell"/>
</dbReference>
<dbReference type="PANTHER" id="PTHR45855:SF73">
    <property type="entry name" value="TRANSCRIPTION FACTOR SPATULA"/>
    <property type="match status" value="1"/>
</dbReference>
<proteinExistence type="predicted"/>
<dbReference type="Proteomes" id="UP001374535">
    <property type="component" value="Chromosome 5"/>
</dbReference>
<keyword evidence="5" id="KW-0539">Nucleus</keyword>
<feature type="region of interest" description="Disordered" evidence="6">
    <location>
        <begin position="90"/>
        <end position="120"/>
    </location>
</feature>
<dbReference type="InterPro" id="IPR031066">
    <property type="entry name" value="bHLH_ALC-like_plant"/>
</dbReference>
<feature type="compositionally biased region" description="Acidic residues" evidence="6">
    <location>
        <begin position="166"/>
        <end position="183"/>
    </location>
</feature>